<proteinExistence type="predicted"/>
<sequence length="103" mass="11557">MISSMNASSSSPPRPTKLHLLRTGIQPPRSEHSCFNNPNLAAEPKQREDNWLINGTRVVGSAKDKTVTLVTQQLHEIIQKQNVIQKKMQLPFDVTTLESQLPD</sequence>
<evidence type="ECO:0000313" key="2">
    <source>
        <dbReference type="EMBL" id="GMH26490.1"/>
    </source>
</evidence>
<feature type="region of interest" description="Disordered" evidence="1">
    <location>
        <begin position="1"/>
        <end position="20"/>
    </location>
</feature>
<evidence type="ECO:0000313" key="3">
    <source>
        <dbReference type="Proteomes" id="UP001279734"/>
    </source>
</evidence>
<dbReference type="AlphaFoldDB" id="A0AAD3Y3U6"/>
<gene>
    <name evidence="2" type="ORF">Nepgr_028333</name>
</gene>
<name>A0AAD3Y3U6_NEPGR</name>
<evidence type="ECO:0000256" key="1">
    <source>
        <dbReference type="SAM" id="MobiDB-lite"/>
    </source>
</evidence>
<organism evidence="2 3">
    <name type="scientific">Nepenthes gracilis</name>
    <name type="common">Slender pitcher plant</name>
    <dbReference type="NCBI Taxonomy" id="150966"/>
    <lineage>
        <taxon>Eukaryota</taxon>
        <taxon>Viridiplantae</taxon>
        <taxon>Streptophyta</taxon>
        <taxon>Embryophyta</taxon>
        <taxon>Tracheophyta</taxon>
        <taxon>Spermatophyta</taxon>
        <taxon>Magnoliopsida</taxon>
        <taxon>eudicotyledons</taxon>
        <taxon>Gunneridae</taxon>
        <taxon>Pentapetalae</taxon>
        <taxon>Caryophyllales</taxon>
        <taxon>Nepenthaceae</taxon>
        <taxon>Nepenthes</taxon>
    </lineage>
</organism>
<protein>
    <submittedName>
        <fullName evidence="2">Uncharacterized protein</fullName>
    </submittedName>
</protein>
<keyword evidence="3" id="KW-1185">Reference proteome</keyword>
<dbReference type="Proteomes" id="UP001279734">
    <property type="component" value="Unassembled WGS sequence"/>
</dbReference>
<accession>A0AAD3Y3U6</accession>
<comment type="caution">
    <text evidence="2">The sequence shown here is derived from an EMBL/GenBank/DDBJ whole genome shotgun (WGS) entry which is preliminary data.</text>
</comment>
<feature type="compositionally biased region" description="Low complexity" evidence="1">
    <location>
        <begin position="1"/>
        <end position="11"/>
    </location>
</feature>
<reference evidence="2" key="1">
    <citation type="submission" date="2023-05" db="EMBL/GenBank/DDBJ databases">
        <title>Nepenthes gracilis genome sequencing.</title>
        <authorList>
            <person name="Fukushima K."/>
        </authorList>
    </citation>
    <scope>NUCLEOTIDE SEQUENCE</scope>
    <source>
        <strain evidence="2">SING2019-196</strain>
    </source>
</reference>
<dbReference type="EMBL" id="BSYO01000031">
    <property type="protein sequence ID" value="GMH26490.1"/>
    <property type="molecule type" value="Genomic_DNA"/>
</dbReference>